<feature type="compositionally biased region" description="Acidic residues" evidence="1">
    <location>
        <begin position="197"/>
        <end position="226"/>
    </location>
</feature>
<feature type="region of interest" description="Disordered" evidence="1">
    <location>
        <begin position="1"/>
        <end position="31"/>
    </location>
</feature>
<organism evidence="2 3">
    <name type="scientific">Marivibrio halodurans</name>
    <dbReference type="NCBI Taxonomy" id="2039722"/>
    <lineage>
        <taxon>Bacteria</taxon>
        <taxon>Pseudomonadati</taxon>
        <taxon>Pseudomonadota</taxon>
        <taxon>Alphaproteobacteria</taxon>
        <taxon>Rhodospirillales</taxon>
        <taxon>Rhodospirillaceae</taxon>
        <taxon>Marivibrio</taxon>
    </lineage>
</organism>
<protein>
    <submittedName>
        <fullName evidence="2">DUF2815 family protein</fullName>
    </submittedName>
</protein>
<accession>A0A8J7V133</accession>
<dbReference type="Gene3D" id="2.40.50.140">
    <property type="entry name" value="Nucleic acid-binding proteins"/>
    <property type="match status" value="1"/>
</dbReference>
<feature type="compositionally biased region" description="Basic residues" evidence="1">
    <location>
        <begin position="18"/>
        <end position="27"/>
    </location>
</feature>
<dbReference type="Proteomes" id="UP000672602">
    <property type="component" value="Unassembled WGS sequence"/>
</dbReference>
<dbReference type="Pfam" id="PF10991">
    <property type="entry name" value="Enc34_ssDNA-bd"/>
    <property type="match status" value="1"/>
</dbReference>
<feature type="region of interest" description="Disordered" evidence="1">
    <location>
        <begin position="192"/>
        <end position="226"/>
    </location>
</feature>
<keyword evidence="3" id="KW-1185">Reference proteome</keyword>
<sequence>MVAKSKGATAKRSEKGGTKKTQKKSKGKKSEAYKVVGPACVLAYTFIYSPDDRWDEDEPQYKGTALVPKDDDSIVWKDADKNTQHGSEAFVEYMEGLNDLHAKGKKSKNPLFKDGDEYDDEKSEFHGHWLLECRSAFQPKMVDKKRNSLEDTDTRIMAGDLAKFRITMIPYDGFGGGVTRYLDAVQLIEKRNGGSDAADDFDDEDDDEETNDEEEDDDEETNDEDF</sequence>
<dbReference type="AlphaFoldDB" id="A0A8J7V133"/>
<dbReference type="SUPFAM" id="SSF50249">
    <property type="entry name" value="Nucleic acid-binding proteins"/>
    <property type="match status" value="1"/>
</dbReference>
<dbReference type="InterPro" id="IPR012340">
    <property type="entry name" value="NA-bd_OB-fold"/>
</dbReference>
<comment type="caution">
    <text evidence="2">The sequence shown here is derived from an EMBL/GenBank/DDBJ whole genome shotgun (WGS) entry which is preliminary data.</text>
</comment>
<reference evidence="2" key="1">
    <citation type="submission" date="2021-04" db="EMBL/GenBank/DDBJ databases">
        <authorList>
            <person name="Zhang D.-C."/>
        </authorList>
    </citation>
    <scope>NUCLEOTIDE SEQUENCE</scope>
    <source>
        <strain evidence="2">CGMCC 1.15697</strain>
    </source>
</reference>
<evidence type="ECO:0000313" key="2">
    <source>
        <dbReference type="EMBL" id="MBP5855701.1"/>
    </source>
</evidence>
<dbReference type="InterPro" id="IPR022595">
    <property type="entry name" value="Enc34_ssDNA-bd"/>
</dbReference>
<dbReference type="EMBL" id="JAGMWN010000001">
    <property type="protein sequence ID" value="MBP5855701.1"/>
    <property type="molecule type" value="Genomic_DNA"/>
</dbReference>
<name>A0A8J7V133_9PROT</name>
<gene>
    <name evidence="2" type="ORF">KAJ83_01670</name>
</gene>
<proteinExistence type="predicted"/>
<dbReference type="RefSeq" id="WP_210680279.1">
    <property type="nucleotide sequence ID" value="NZ_JAGMWN010000001.1"/>
</dbReference>
<evidence type="ECO:0000313" key="3">
    <source>
        <dbReference type="Proteomes" id="UP000672602"/>
    </source>
</evidence>
<evidence type="ECO:0000256" key="1">
    <source>
        <dbReference type="SAM" id="MobiDB-lite"/>
    </source>
</evidence>